<gene>
    <name evidence="1" type="ORF">CEXT_265201</name>
</gene>
<accession>A0AAV4N7X2</accession>
<dbReference type="EMBL" id="BPLR01003064">
    <property type="protein sequence ID" value="GIX80844.1"/>
    <property type="molecule type" value="Genomic_DNA"/>
</dbReference>
<evidence type="ECO:0000313" key="2">
    <source>
        <dbReference type="Proteomes" id="UP001054945"/>
    </source>
</evidence>
<keyword evidence="2" id="KW-1185">Reference proteome</keyword>
<name>A0AAV4N7X2_CAEEX</name>
<dbReference type="AlphaFoldDB" id="A0AAV4N7X2"/>
<evidence type="ECO:0000313" key="1">
    <source>
        <dbReference type="EMBL" id="GIX80844.1"/>
    </source>
</evidence>
<organism evidence="1 2">
    <name type="scientific">Caerostris extrusa</name>
    <name type="common">Bark spider</name>
    <name type="synonym">Caerostris bankana</name>
    <dbReference type="NCBI Taxonomy" id="172846"/>
    <lineage>
        <taxon>Eukaryota</taxon>
        <taxon>Metazoa</taxon>
        <taxon>Ecdysozoa</taxon>
        <taxon>Arthropoda</taxon>
        <taxon>Chelicerata</taxon>
        <taxon>Arachnida</taxon>
        <taxon>Araneae</taxon>
        <taxon>Araneomorphae</taxon>
        <taxon>Entelegynae</taxon>
        <taxon>Araneoidea</taxon>
        <taxon>Araneidae</taxon>
        <taxon>Caerostris</taxon>
    </lineage>
</organism>
<sequence length="156" mass="17728">MEEEITSNVQPKETDDHSPTESLAIMLGSTPAFINCPIKALPKLQHYHFGNTSISKSQIKKDSFHQSQLIFQDHSNLLLSILLDHFHKLLAATLLKSKLLLLSPLPSPWKTTTTKNYLQFFHSFKKLKKSEKHEKQLFTMGLFTQALTTDPASNPQ</sequence>
<reference evidence="1 2" key="1">
    <citation type="submission" date="2021-06" db="EMBL/GenBank/DDBJ databases">
        <title>Caerostris extrusa draft genome.</title>
        <authorList>
            <person name="Kono N."/>
            <person name="Arakawa K."/>
        </authorList>
    </citation>
    <scope>NUCLEOTIDE SEQUENCE [LARGE SCALE GENOMIC DNA]</scope>
</reference>
<proteinExistence type="predicted"/>
<comment type="caution">
    <text evidence="1">The sequence shown here is derived from an EMBL/GenBank/DDBJ whole genome shotgun (WGS) entry which is preliminary data.</text>
</comment>
<protein>
    <submittedName>
        <fullName evidence="1">Uncharacterized protein</fullName>
    </submittedName>
</protein>
<dbReference type="Proteomes" id="UP001054945">
    <property type="component" value="Unassembled WGS sequence"/>
</dbReference>